<name>A0AB39VLC9_9GAMM</name>
<accession>A0AB39VLC9</accession>
<reference evidence="1" key="1">
    <citation type="submission" date="2024-07" db="EMBL/GenBank/DDBJ databases">
        <authorList>
            <person name="Biller S.J."/>
        </authorList>
    </citation>
    <scope>NUCLEOTIDE SEQUENCE</scope>
    <source>
        <strain evidence="1">WC2420</strain>
    </source>
</reference>
<protein>
    <submittedName>
        <fullName evidence="1">Uncharacterized protein</fullName>
    </submittedName>
</protein>
<gene>
    <name evidence="1" type="ORF">AB3G37_12360</name>
</gene>
<sequence length="59" mass="6677">MTQYLSAKSLWQGIKRRCSATFFSQSTADSSRLVESLLVTGSLYGIELGNIDPSWYRQK</sequence>
<dbReference type="AlphaFoldDB" id="A0AB39VLC9"/>
<dbReference type="EMBL" id="CP165628">
    <property type="protein sequence ID" value="XDU70386.1"/>
    <property type="molecule type" value="Genomic_DNA"/>
</dbReference>
<organism evidence="1">
    <name type="scientific">Rouxiella sp. WC2420</name>
    <dbReference type="NCBI Taxonomy" id="3234145"/>
    <lineage>
        <taxon>Bacteria</taxon>
        <taxon>Pseudomonadati</taxon>
        <taxon>Pseudomonadota</taxon>
        <taxon>Gammaproteobacteria</taxon>
        <taxon>Enterobacterales</taxon>
        <taxon>Yersiniaceae</taxon>
        <taxon>Rouxiella</taxon>
    </lineage>
</organism>
<dbReference type="RefSeq" id="WP_369787938.1">
    <property type="nucleotide sequence ID" value="NZ_CP165628.1"/>
</dbReference>
<evidence type="ECO:0000313" key="1">
    <source>
        <dbReference type="EMBL" id="XDU70386.1"/>
    </source>
</evidence>
<proteinExistence type="predicted"/>